<keyword evidence="2" id="KW-1185">Reference proteome</keyword>
<dbReference type="AlphaFoldDB" id="A0AA40B3B9"/>
<sequence>MLQRAPAACLMSETTLQKPGNWLQTILRKATARKPAKGEVAVDDEVSGIRLNRKEALQSLDELPAPRQDVNSGPVRFQEGPFPVSSPRIYNIERNVFVARDDQVPVPREAKEIWERDIKFRLEQDLQEVKNKVERTVVLGSRLPKHMILELKPFIRMSGEATGGATGQVTLAPTIWIRCSKKNQRLVKKALRDDCLKWTRTTPFGSVKVADAARLLAMTPEPATADGNEFIFSNGVGFLPGLRLYYHVQEDMADTTSANGLTCRASVVGHDSTIWTQKYSTVGGVVYVDGVKYAVTTAHGVVNWDPQNPHYANSDVDDESELALGSEDDISDSESEDYSCYEVFRLKPLLAAQKDSKSNAKWVPAEIGPAMKFLDVKFLTRDVVYDGSSETEFVTSVDPSSMSDFALIKLDETNSTRTNRYSRGVGSDVSITAFADTKDLLPGEVKIILGPSEIVNGALLPEEGCLSIATSNLNTRIIGLDQPLGEFTPASRS</sequence>
<proteinExistence type="predicted"/>
<gene>
    <name evidence="1" type="ORF">B0T26DRAFT_108739</name>
</gene>
<dbReference type="GeneID" id="85316535"/>
<accession>A0AA40B3B9</accession>
<dbReference type="EMBL" id="JAUIRO010000002">
    <property type="protein sequence ID" value="KAK0726928.1"/>
    <property type="molecule type" value="Genomic_DNA"/>
</dbReference>
<evidence type="ECO:0000313" key="2">
    <source>
        <dbReference type="Proteomes" id="UP001172101"/>
    </source>
</evidence>
<evidence type="ECO:0000313" key="1">
    <source>
        <dbReference type="EMBL" id="KAK0726928.1"/>
    </source>
</evidence>
<dbReference type="RefSeq" id="XP_060299784.1">
    <property type="nucleotide sequence ID" value="XM_060433264.1"/>
</dbReference>
<name>A0AA40B3B9_9PEZI</name>
<comment type="caution">
    <text evidence="1">The sequence shown here is derived from an EMBL/GenBank/DDBJ whole genome shotgun (WGS) entry which is preliminary data.</text>
</comment>
<reference evidence="1" key="1">
    <citation type="submission" date="2023-06" db="EMBL/GenBank/DDBJ databases">
        <title>Genome-scale phylogeny and comparative genomics of the fungal order Sordariales.</title>
        <authorList>
            <consortium name="Lawrence Berkeley National Laboratory"/>
            <person name="Hensen N."/>
            <person name="Bonometti L."/>
            <person name="Westerberg I."/>
            <person name="Brannstrom I.O."/>
            <person name="Guillou S."/>
            <person name="Cros-Aarteil S."/>
            <person name="Calhoun S."/>
            <person name="Haridas S."/>
            <person name="Kuo A."/>
            <person name="Mondo S."/>
            <person name="Pangilinan J."/>
            <person name="Riley R."/>
            <person name="LaButti K."/>
            <person name="Andreopoulos B."/>
            <person name="Lipzen A."/>
            <person name="Chen C."/>
            <person name="Yanf M."/>
            <person name="Daum C."/>
            <person name="Ng V."/>
            <person name="Clum A."/>
            <person name="Steindorff A."/>
            <person name="Ohm R."/>
            <person name="Martin F."/>
            <person name="Silar P."/>
            <person name="Natvig D."/>
            <person name="Lalanne C."/>
            <person name="Gautier V."/>
            <person name="Ament-velasquez S.L."/>
            <person name="Kruys A."/>
            <person name="Hutchinson M.I."/>
            <person name="Powell A.J."/>
            <person name="Barry K."/>
            <person name="Miller A.N."/>
            <person name="Grigoriev I.V."/>
            <person name="Debuchy R."/>
            <person name="Gladieux P."/>
            <person name="Thoren M.H."/>
            <person name="Johannesson H."/>
        </authorList>
    </citation>
    <scope>NUCLEOTIDE SEQUENCE</scope>
    <source>
        <strain evidence="1">SMH2392-1A</strain>
    </source>
</reference>
<dbReference type="Proteomes" id="UP001172101">
    <property type="component" value="Unassembled WGS sequence"/>
</dbReference>
<organism evidence="1 2">
    <name type="scientific">Lasiosphaeria miniovina</name>
    <dbReference type="NCBI Taxonomy" id="1954250"/>
    <lineage>
        <taxon>Eukaryota</taxon>
        <taxon>Fungi</taxon>
        <taxon>Dikarya</taxon>
        <taxon>Ascomycota</taxon>
        <taxon>Pezizomycotina</taxon>
        <taxon>Sordariomycetes</taxon>
        <taxon>Sordariomycetidae</taxon>
        <taxon>Sordariales</taxon>
        <taxon>Lasiosphaeriaceae</taxon>
        <taxon>Lasiosphaeria</taxon>
    </lineage>
</organism>
<protein>
    <submittedName>
        <fullName evidence="1">Uncharacterized protein</fullName>
    </submittedName>
</protein>